<evidence type="ECO:0000256" key="5">
    <source>
        <dbReference type="ARBA" id="ARBA00023180"/>
    </source>
</evidence>
<organism evidence="9 10">
    <name type="scientific">Cucurbita argyrosperma subsp. sororia</name>
    <dbReference type="NCBI Taxonomy" id="37648"/>
    <lineage>
        <taxon>Eukaryota</taxon>
        <taxon>Viridiplantae</taxon>
        <taxon>Streptophyta</taxon>
        <taxon>Embryophyta</taxon>
        <taxon>Tracheophyta</taxon>
        <taxon>Spermatophyta</taxon>
        <taxon>Magnoliopsida</taxon>
        <taxon>eudicotyledons</taxon>
        <taxon>Gunneridae</taxon>
        <taxon>Pentapetalae</taxon>
        <taxon>rosids</taxon>
        <taxon>fabids</taxon>
        <taxon>Cucurbitales</taxon>
        <taxon>Cucurbitaceae</taxon>
        <taxon>Cucurbiteae</taxon>
        <taxon>Cucurbita</taxon>
    </lineage>
</organism>
<evidence type="ECO:0000256" key="3">
    <source>
        <dbReference type="ARBA" id="ARBA00022525"/>
    </source>
</evidence>
<keyword evidence="3" id="KW-0964">Secreted</keyword>
<sequence length="400" mass="42927">MALQFPSPSSSNQPWRLPETLLLLLLLLLLLSAGVTSRELLKNSDFESPPSNLPENSNKTSVKLNENSTIPGWTFQGTGEYITVSQNISLPEKGHAILLGEDGRINQTFIADVDFLNYLLTFALAPGGQNCSSTAPLLVSAPDSDAMFTFSQHYGKEPWEVHGVFLGSWGDEEPVNLQIGSQANDSTPACWPVIDSLHIKTMGIVMPDSGNLVVNGGFEFGPDFLESVEGGVLLDSVPTPLFSPLAQWAILGTVRYINSKHFFVPQGNAAVELISGASSGVQAAVKLQAGSYTLNFTLGDANDSCEAKFLVGVQAGSGSQNFTLESNGTGSAVKFSMPFNAAPDDNTITFLSYTTSKTKDGDFCGPVIDEVFLRASHGLRILMPWKTLIPLCLITILFLL</sequence>
<dbReference type="InterPro" id="IPR006946">
    <property type="entry name" value="DGR2-like_dom"/>
</dbReference>
<feature type="non-terminal residue" evidence="9">
    <location>
        <position position="1"/>
    </location>
</feature>
<evidence type="ECO:0000313" key="10">
    <source>
        <dbReference type="Proteomes" id="UP000685013"/>
    </source>
</evidence>
<feature type="signal peptide" evidence="7">
    <location>
        <begin position="1"/>
        <end position="37"/>
    </location>
</feature>
<keyword evidence="4 7" id="KW-0732">Signal</keyword>
<evidence type="ECO:0000256" key="4">
    <source>
        <dbReference type="ARBA" id="ARBA00022729"/>
    </source>
</evidence>
<dbReference type="Proteomes" id="UP000685013">
    <property type="component" value="Chromosome 11"/>
</dbReference>
<evidence type="ECO:0000256" key="7">
    <source>
        <dbReference type="SAM" id="SignalP"/>
    </source>
</evidence>
<protein>
    <recommendedName>
        <fullName evidence="8">DUF642 domain-containing protein</fullName>
    </recommendedName>
</protein>
<keyword evidence="5" id="KW-0325">Glycoprotein</keyword>
<evidence type="ECO:0000256" key="1">
    <source>
        <dbReference type="ARBA" id="ARBA00004196"/>
    </source>
</evidence>
<proteinExistence type="predicted"/>
<keyword evidence="10" id="KW-1185">Reference proteome</keyword>
<accession>A0AAV6MY49</accession>
<dbReference type="InterPro" id="IPR052437">
    <property type="entry name" value="Pectin_Meth_Modulator"/>
</dbReference>
<reference evidence="9 10" key="1">
    <citation type="journal article" date="2021" name="Hortic Res">
        <title>The domestication of Cucurbita argyrosperma as revealed by the genome of its wild relative.</title>
        <authorList>
            <person name="Barrera-Redondo J."/>
            <person name="Sanchez-de la Vega G."/>
            <person name="Aguirre-Liguori J.A."/>
            <person name="Castellanos-Morales G."/>
            <person name="Gutierrez-Guerrero Y.T."/>
            <person name="Aguirre-Dugua X."/>
            <person name="Aguirre-Planter E."/>
            <person name="Tenaillon M.I."/>
            <person name="Lira-Saade R."/>
            <person name="Eguiarte L.E."/>
        </authorList>
    </citation>
    <scope>NUCLEOTIDE SEQUENCE [LARGE SCALE GENOMIC DNA]</scope>
    <source>
        <strain evidence="9">JBR-2021</strain>
    </source>
</reference>
<gene>
    <name evidence="9" type="ORF">SDJN03_17465</name>
</gene>
<feature type="compositionally biased region" description="Polar residues" evidence="6">
    <location>
        <begin position="49"/>
        <end position="62"/>
    </location>
</feature>
<dbReference type="PANTHER" id="PTHR31265">
    <property type="entry name" value="OS02G0527500 PROTEIN-RELATED"/>
    <property type="match status" value="1"/>
</dbReference>
<evidence type="ECO:0000259" key="8">
    <source>
        <dbReference type="Pfam" id="PF04862"/>
    </source>
</evidence>
<comment type="caution">
    <text evidence="9">The sequence shown here is derived from an EMBL/GenBank/DDBJ whole genome shotgun (WGS) entry which is preliminary data.</text>
</comment>
<feature type="domain" description="DUF642" evidence="8">
    <location>
        <begin position="212"/>
        <end position="373"/>
    </location>
</feature>
<dbReference type="GO" id="GO:0005576">
    <property type="term" value="C:extracellular region"/>
    <property type="evidence" value="ECO:0007669"/>
    <property type="project" value="UniProtKB-SubCell"/>
</dbReference>
<feature type="domain" description="DUF642" evidence="8">
    <location>
        <begin position="40"/>
        <end position="200"/>
    </location>
</feature>
<dbReference type="EMBL" id="JAGKQH010000011">
    <property type="protein sequence ID" value="KAG6588900.1"/>
    <property type="molecule type" value="Genomic_DNA"/>
</dbReference>
<evidence type="ECO:0000313" key="9">
    <source>
        <dbReference type="EMBL" id="KAG6588900.1"/>
    </source>
</evidence>
<comment type="subcellular location">
    <subcellularLocation>
        <location evidence="1">Cell envelope</location>
    </subcellularLocation>
    <subcellularLocation>
        <location evidence="2">Secreted</location>
    </subcellularLocation>
</comment>
<feature type="region of interest" description="Disordered" evidence="6">
    <location>
        <begin position="43"/>
        <end position="62"/>
    </location>
</feature>
<name>A0AAV6MY49_9ROSI</name>
<evidence type="ECO:0000256" key="2">
    <source>
        <dbReference type="ARBA" id="ARBA00004613"/>
    </source>
</evidence>
<feature type="chain" id="PRO_5043361124" description="DUF642 domain-containing protein" evidence="7">
    <location>
        <begin position="38"/>
        <end position="400"/>
    </location>
</feature>
<evidence type="ECO:0000256" key="6">
    <source>
        <dbReference type="SAM" id="MobiDB-lite"/>
    </source>
</evidence>
<dbReference type="AlphaFoldDB" id="A0AAV6MY49"/>
<dbReference type="Pfam" id="PF04862">
    <property type="entry name" value="DUF642"/>
    <property type="match status" value="2"/>
</dbReference>
<dbReference type="PANTHER" id="PTHR31265:SF28">
    <property type="entry name" value="EMB|CAB87702.1"/>
    <property type="match status" value="1"/>
</dbReference>